<keyword evidence="9" id="KW-0472">Membrane</keyword>
<dbReference type="PANTHER" id="PTHR43289">
    <property type="entry name" value="MITOGEN-ACTIVATED PROTEIN KINASE KINASE KINASE 20-RELATED"/>
    <property type="match status" value="1"/>
</dbReference>
<evidence type="ECO:0000256" key="1">
    <source>
        <dbReference type="ARBA" id="ARBA00012513"/>
    </source>
</evidence>
<dbReference type="Proteomes" id="UP000273307">
    <property type="component" value="Unassembled WGS sequence"/>
</dbReference>
<keyword evidence="9" id="KW-0812">Transmembrane</keyword>
<accession>A0A498PXV1</accession>
<dbReference type="Pfam" id="PF00069">
    <property type="entry name" value="Pkinase"/>
    <property type="match status" value="1"/>
</dbReference>
<keyword evidence="3 11" id="KW-0808">Transferase</keyword>
<feature type="transmembrane region" description="Helical" evidence="9">
    <location>
        <begin position="331"/>
        <end position="351"/>
    </location>
</feature>
<keyword evidence="5 11" id="KW-0418">Kinase</keyword>
<dbReference type="AlphaFoldDB" id="A0A498PXV1"/>
<dbReference type="OrthoDB" id="4702250at2"/>
<dbReference type="GO" id="GO:0005524">
    <property type="term" value="F:ATP binding"/>
    <property type="evidence" value="ECO:0007669"/>
    <property type="project" value="UniProtKB-UniRule"/>
</dbReference>
<evidence type="ECO:0000256" key="6">
    <source>
        <dbReference type="ARBA" id="ARBA00022840"/>
    </source>
</evidence>
<feature type="compositionally biased region" description="Pro residues" evidence="8">
    <location>
        <begin position="279"/>
        <end position="295"/>
    </location>
</feature>
<dbReference type="SUPFAM" id="SSF56112">
    <property type="entry name" value="Protein kinase-like (PK-like)"/>
    <property type="match status" value="1"/>
</dbReference>
<evidence type="ECO:0000256" key="5">
    <source>
        <dbReference type="ARBA" id="ARBA00022777"/>
    </source>
</evidence>
<feature type="compositionally biased region" description="Low complexity" evidence="8">
    <location>
        <begin position="538"/>
        <end position="557"/>
    </location>
</feature>
<protein>
    <recommendedName>
        <fullName evidence="1">non-specific serine/threonine protein kinase</fullName>
        <ecNumber evidence="1">2.7.11.1</ecNumber>
    </recommendedName>
</protein>
<feature type="binding site" evidence="7">
    <location>
        <position position="41"/>
    </location>
    <ligand>
        <name>ATP</name>
        <dbReference type="ChEBI" id="CHEBI:30616"/>
    </ligand>
</feature>
<gene>
    <name evidence="11" type="primary">pknI_1</name>
    <name evidence="11" type="ORF">LAUMK136_01765</name>
</gene>
<evidence type="ECO:0000256" key="8">
    <source>
        <dbReference type="SAM" id="MobiDB-lite"/>
    </source>
</evidence>
<dbReference type="InterPro" id="IPR011009">
    <property type="entry name" value="Kinase-like_dom_sf"/>
</dbReference>
<keyword evidence="9" id="KW-1133">Transmembrane helix</keyword>
<sequence>MALASGATFAAYTIVRLLGSGRTGEVYLVENPRSTQWAALKVLSPALSADPGFRRQFHRETAMAASLYHPNIVEVHERGEFEGRLWIAMDYIDGISAAQLMRERFPAVLPVGEVLAIISATAAALDYAHQRGLVHGDVRPANILMTNPARGETRILLGDFGVTLVTPEQAAGVDGRADQHALAATAFHLFTGAPSGGVAAKLSDLRPDLARLDAALSRALGADPAGRFGSCREFADNLTERAGIVPADHAREPTQAATAAVAAEPAYVVDYPVYDWPQSPPAPPTMPPPPRPVTPQPRGSLLQSAAAALAQRLDAFSQSTQGPRNRRSRRIVLGAAAAVLMVGLLAVGIAIGRRTTGDHPAAVGPQTSPATATSAPPTSDPAASPAPLDGTYQIEVQRSKQTYDFTPSPQPPDVNTWWAVRSSCTPTRCLAAATMLDDNDHTRAKSGVRPLVLEFGQGQWKSRPEAVQFACIGPNGAASTQATTQVLSLRPQLVGDLVGEMVVTVHSNECGQQGAVIRIPAVASRSGEIPPAVNVPDPVTIPETPSTTPTTPATPTTRASGPGR</sequence>
<dbReference type="RefSeq" id="WP_122525278.1">
    <property type="nucleotide sequence ID" value="NZ_UPHP01000040.1"/>
</dbReference>
<dbReference type="Gene3D" id="3.30.200.20">
    <property type="entry name" value="Phosphorylase Kinase, domain 1"/>
    <property type="match status" value="1"/>
</dbReference>
<keyword evidence="6 7" id="KW-0067">ATP-binding</keyword>
<feature type="region of interest" description="Disordered" evidence="8">
    <location>
        <begin position="529"/>
        <end position="564"/>
    </location>
</feature>
<reference evidence="11 12" key="1">
    <citation type="submission" date="2018-09" db="EMBL/GenBank/DDBJ databases">
        <authorList>
            <person name="Tagini F."/>
        </authorList>
    </citation>
    <scope>NUCLEOTIDE SEQUENCE [LARGE SCALE GENOMIC DNA]</scope>
    <source>
        <strain evidence="11 12">MK136</strain>
    </source>
</reference>
<feature type="domain" description="Protein kinase" evidence="10">
    <location>
        <begin position="12"/>
        <end position="340"/>
    </location>
</feature>
<dbReference type="InterPro" id="IPR017441">
    <property type="entry name" value="Protein_kinase_ATP_BS"/>
</dbReference>
<dbReference type="PROSITE" id="PS00107">
    <property type="entry name" value="PROTEIN_KINASE_ATP"/>
    <property type="match status" value="1"/>
</dbReference>
<dbReference type="Gene3D" id="1.10.510.10">
    <property type="entry name" value="Transferase(Phosphotransferase) domain 1"/>
    <property type="match status" value="1"/>
</dbReference>
<evidence type="ECO:0000313" key="11">
    <source>
        <dbReference type="EMBL" id="VBA37133.1"/>
    </source>
</evidence>
<feature type="compositionally biased region" description="Low complexity" evidence="8">
    <location>
        <begin position="367"/>
        <end position="387"/>
    </location>
</feature>
<dbReference type="PANTHER" id="PTHR43289:SF6">
    <property type="entry name" value="SERINE_THREONINE-PROTEIN KINASE NEKL-3"/>
    <property type="match status" value="1"/>
</dbReference>
<feature type="region of interest" description="Disordered" evidence="8">
    <location>
        <begin position="279"/>
        <end position="302"/>
    </location>
</feature>
<feature type="region of interest" description="Disordered" evidence="8">
    <location>
        <begin position="358"/>
        <end position="388"/>
    </location>
</feature>
<name>A0A498PXV1_9MYCO</name>
<organism evidence="11 12">
    <name type="scientific">Mycobacterium attenuatum</name>
    <dbReference type="NCBI Taxonomy" id="2341086"/>
    <lineage>
        <taxon>Bacteria</taxon>
        <taxon>Bacillati</taxon>
        <taxon>Actinomycetota</taxon>
        <taxon>Actinomycetes</taxon>
        <taxon>Mycobacteriales</taxon>
        <taxon>Mycobacteriaceae</taxon>
        <taxon>Mycobacterium</taxon>
    </lineage>
</organism>
<evidence type="ECO:0000313" key="12">
    <source>
        <dbReference type="Proteomes" id="UP000273307"/>
    </source>
</evidence>
<keyword evidence="4 7" id="KW-0547">Nucleotide-binding</keyword>
<dbReference type="PROSITE" id="PS00109">
    <property type="entry name" value="PROTEIN_KINASE_TYR"/>
    <property type="match status" value="1"/>
</dbReference>
<keyword evidence="12" id="KW-1185">Reference proteome</keyword>
<evidence type="ECO:0000256" key="2">
    <source>
        <dbReference type="ARBA" id="ARBA00022527"/>
    </source>
</evidence>
<evidence type="ECO:0000256" key="7">
    <source>
        <dbReference type="PROSITE-ProRule" id="PRU10141"/>
    </source>
</evidence>
<dbReference type="InterPro" id="IPR000719">
    <property type="entry name" value="Prot_kinase_dom"/>
</dbReference>
<dbReference type="EMBL" id="UPHP01000040">
    <property type="protein sequence ID" value="VBA37133.1"/>
    <property type="molecule type" value="Genomic_DNA"/>
</dbReference>
<dbReference type="EC" id="2.7.11.1" evidence="1"/>
<dbReference type="PROSITE" id="PS50011">
    <property type="entry name" value="PROTEIN_KINASE_DOM"/>
    <property type="match status" value="1"/>
</dbReference>
<dbReference type="GO" id="GO:0004674">
    <property type="term" value="F:protein serine/threonine kinase activity"/>
    <property type="evidence" value="ECO:0007669"/>
    <property type="project" value="UniProtKB-KW"/>
</dbReference>
<evidence type="ECO:0000259" key="10">
    <source>
        <dbReference type="PROSITE" id="PS50011"/>
    </source>
</evidence>
<dbReference type="CDD" id="cd14014">
    <property type="entry name" value="STKc_PknB_like"/>
    <property type="match status" value="1"/>
</dbReference>
<evidence type="ECO:0000256" key="3">
    <source>
        <dbReference type="ARBA" id="ARBA00022679"/>
    </source>
</evidence>
<evidence type="ECO:0000256" key="4">
    <source>
        <dbReference type="ARBA" id="ARBA00022741"/>
    </source>
</evidence>
<evidence type="ECO:0000256" key="9">
    <source>
        <dbReference type="SAM" id="Phobius"/>
    </source>
</evidence>
<proteinExistence type="predicted"/>
<dbReference type="InterPro" id="IPR008266">
    <property type="entry name" value="Tyr_kinase_AS"/>
</dbReference>
<keyword evidence="2" id="KW-0723">Serine/threonine-protein kinase</keyword>